<comment type="cofactor">
    <cofactor evidence="8">
        <name>[2Fe-2S] cluster</name>
        <dbReference type="ChEBI" id="CHEBI:190135"/>
    </cofactor>
</comment>
<evidence type="ECO:0000313" key="13">
    <source>
        <dbReference type="EMBL" id="MFC5521134.1"/>
    </source>
</evidence>
<dbReference type="CDD" id="cd02790">
    <property type="entry name" value="MopB_CT_Formate-Dh_H"/>
    <property type="match status" value="1"/>
</dbReference>
<evidence type="ECO:0000256" key="3">
    <source>
        <dbReference type="ARBA" id="ARBA00022723"/>
    </source>
</evidence>
<dbReference type="CDD" id="cd02753">
    <property type="entry name" value="MopB_Formate-Dh-H"/>
    <property type="match status" value="1"/>
</dbReference>
<dbReference type="InterPro" id="IPR017896">
    <property type="entry name" value="4Fe4S_Fe-S-bd"/>
</dbReference>
<evidence type="ECO:0000259" key="10">
    <source>
        <dbReference type="PROSITE" id="PS51085"/>
    </source>
</evidence>
<protein>
    <submittedName>
        <fullName evidence="13">Formate dehydrogenase subunit alpha</fullName>
        <ecNumber evidence="13">1.17.1.9</ecNumber>
    </submittedName>
</protein>
<dbReference type="GO" id="GO:0008863">
    <property type="term" value="F:formate dehydrogenase (NAD+) activity"/>
    <property type="evidence" value="ECO:0007669"/>
    <property type="project" value="UniProtKB-EC"/>
</dbReference>
<feature type="domain" description="4Fe-4S ferredoxin-type" evidence="11">
    <location>
        <begin position="231"/>
        <end position="259"/>
    </location>
</feature>
<dbReference type="PROSITE" id="PS00490">
    <property type="entry name" value="MOLYBDOPTERIN_PROK_2"/>
    <property type="match status" value="1"/>
</dbReference>
<feature type="domain" description="4Fe-4S Mo/W bis-MGD-type" evidence="12">
    <location>
        <begin position="266"/>
        <end position="321"/>
    </location>
</feature>
<dbReference type="InterPro" id="IPR000283">
    <property type="entry name" value="NADH_UbQ_OxRdtase_75kDa_su_CS"/>
</dbReference>
<dbReference type="PROSITE" id="PS00198">
    <property type="entry name" value="4FE4S_FER_1"/>
    <property type="match status" value="1"/>
</dbReference>
<keyword evidence="2" id="KW-0004">4Fe-4S</keyword>
<evidence type="ECO:0000259" key="12">
    <source>
        <dbReference type="PROSITE" id="PS51669"/>
    </source>
</evidence>
<dbReference type="InterPro" id="IPR006963">
    <property type="entry name" value="Mopterin_OxRdtase_4Fe-4S_dom"/>
</dbReference>
<dbReference type="InterPro" id="IPR050123">
    <property type="entry name" value="Prok_molybdopt-oxidoreductase"/>
</dbReference>
<dbReference type="Gene3D" id="3.40.228.10">
    <property type="entry name" value="Dimethylsulfoxide Reductase, domain 2"/>
    <property type="match status" value="1"/>
</dbReference>
<feature type="region of interest" description="Disordered" evidence="9">
    <location>
        <begin position="111"/>
        <end position="160"/>
    </location>
</feature>
<dbReference type="PROSITE" id="PS00641">
    <property type="entry name" value="COMPLEX1_75K_1"/>
    <property type="match status" value="1"/>
</dbReference>
<dbReference type="SUPFAM" id="SSF53706">
    <property type="entry name" value="Formate dehydrogenase/DMSO reductase, domains 1-3"/>
    <property type="match status" value="1"/>
</dbReference>
<dbReference type="PANTHER" id="PTHR43105">
    <property type="entry name" value="RESPIRATORY NITRATE REDUCTASE"/>
    <property type="match status" value="1"/>
</dbReference>
<keyword evidence="4" id="KW-0677">Repeat</keyword>
<evidence type="ECO:0000256" key="7">
    <source>
        <dbReference type="ARBA" id="ARBA00023014"/>
    </source>
</evidence>
<dbReference type="Gene3D" id="3.40.50.740">
    <property type="match status" value="1"/>
</dbReference>
<dbReference type="PANTHER" id="PTHR43105:SF14">
    <property type="entry name" value="FORMATE DEHYDROGENASE H"/>
    <property type="match status" value="1"/>
</dbReference>
<dbReference type="RefSeq" id="WP_068833046.1">
    <property type="nucleotide sequence ID" value="NZ_JBHSMX010000013.1"/>
</dbReference>
<name>A0ABW0Q9X6_9BURK</name>
<evidence type="ECO:0000256" key="4">
    <source>
        <dbReference type="ARBA" id="ARBA00022737"/>
    </source>
</evidence>
<dbReference type="Gene3D" id="3.10.20.740">
    <property type="match status" value="1"/>
</dbReference>
<evidence type="ECO:0000313" key="14">
    <source>
        <dbReference type="Proteomes" id="UP001596084"/>
    </source>
</evidence>
<evidence type="ECO:0000256" key="5">
    <source>
        <dbReference type="ARBA" id="ARBA00023002"/>
    </source>
</evidence>
<dbReference type="InterPro" id="IPR006655">
    <property type="entry name" value="Mopterin_OxRdtase_prok_CS"/>
</dbReference>
<dbReference type="SUPFAM" id="SSF54862">
    <property type="entry name" value="4Fe-4S ferredoxins"/>
    <property type="match status" value="1"/>
</dbReference>
<organism evidence="13 14">
    <name type="scientific">Polaromonas jejuensis</name>
    <dbReference type="NCBI Taxonomy" id="457502"/>
    <lineage>
        <taxon>Bacteria</taxon>
        <taxon>Pseudomonadati</taxon>
        <taxon>Pseudomonadota</taxon>
        <taxon>Betaproteobacteria</taxon>
        <taxon>Burkholderiales</taxon>
        <taxon>Comamonadaceae</taxon>
        <taxon>Polaromonas</taxon>
    </lineage>
</organism>
<gene>
    <name evidence="13" type="primary">fdhF</name>
    <name evidence="13" type="ORF">ACFPP7_09430</name>
</gene>
<dbReference type="Gene3D" id="3.30.70.20">
    <property type="match status" value="1"/>
</dbReference>
<dbReference type="InterPro" id="IPR006657">
    <property type="entry name" value="MoPterin_dinucl-bd_dom"/>
</dbReference>
<dbReference type="SUPFAM" id="SSF54292">
    <property type="entry name" value="2Fe-2S ferredoxin-like"/>
    <property type="match status" value="1"/>
</dbReference>
<keyword evidence="3" id="KW-0479">Metal-binding</keyword>
<dbReference type="InterPro" id="IPR006656">
    <property type="entry name" value="Mopterin_OxRdtase"/>
</dbReference>
<feature type="domain" description="4Fe-4S ferredoxin-type" evidence="11">
    <location>
        <begin position="187"/>
        <end position="217"/>
    </location>
</feature>
<evidence type="ECO:0000256" key="8">
    <source>
        <dbReference type="ARBA" id="ARBA00034078"/>
    </source>
</evidence>
<proteinExistence type="inferred from homology"/>
<dbReference type="Gene3D" id="2.20.25.90">
    <property type="entry name" value="ADC-like domains"/>
    <property type="match status" value="1"/>
</dbReference>
<dbReference type="Pfam" id="PF13510">
    <property type="entry name" value="Fer2_4"/>
    <property type="match status" value="1"/>
</dbReference>
<sequence>MNAPAKRVEVMPQTVEFTLDGKTLHAYEGETIFKAAQRHGVDIPHLCYKDGYLPDGNCRACVVEIKGERTLAPSCCRNAVAGMEVQAGSERALKSQKMVLEMLLSDMPEQGYKWNDANSGSPHPDPLPGGEGINSRSLPLPPGEGRGEGSPGQHGELSDWAARMDVTVRPELKALRREQPQADLSHPAMAVNLDACIQCKRCVRACREEQVNDVIGYAQRGAHSEIVFDLNDPMGDSTCVACGECVQACPTGALMPKTQIGSQRVDKKVDSVCPFCGVGCLVTYNVKDNKIVSVDGRDGPANHSRLCVKGRFGFDYAHSPQRLTVPLIRKSGVAKDPEALQHLNRDSADWSEVFREASWEEALALSAGSLKYLRDTHGKKSLAGFGSAKGSNEEAYLFQKLVRTGFGSNNVDHCTRLCHASSVAALLEGVGSGAVSNQVNDVAHSDLIFIIGSNPTANHPVAATWMKNAAKRGAKIVLADPRITDIGKYAWRTLQFKADTDVAMLNALIYTVIDEGLTDRDFIEKRASNFEALRENVKGYSPEAMAPICGIPAQTLREVAREFARARGAMILWGMGVSQHVHGTDNARCLIALSTVTGQIGKPGSGLHPLRGQNNVQGASDAGLIPMMYPNYQRVTDKAAHAWFEDFWKMPLDDQPGYTVVEIMHKALAPDSDPHKVRGMYIMGENPAMSDPDLNHARHALASLEHLVVQDIFMTETAWLADVVLPATAWPEKTGTVSNTDRMVQLGQQAIDPPGEARPDLWIIQQLATRMGLDWNYPGEHAGVAAVYEEMRQAMHAVISGISWERLQRESSVTYPCLSADDPGAPTVFMDRFDTDDGRVKLVPADIIPANERPDADYPFVLITGRQLEHWHTGSMTRRATVLDAIEPMATASLCGADLQALGLAAGDVVTVQSRRGEVAIHVRRDDGTPQGAVFIPFAYYEAAANLMTNAALDPFGKIPEFKYCAVAIRRGGAAAATAGYGAGETLARA</sequence>
<dbReference type="PIRSF" id="PIRSF036643">
    <property type="entry name" value="FDH_alpha"/>
    <property type="match status" value="1"/>
</dbReference>
<keyword evidence="6" id="KW-0408">Iron</keyword>
<evidence type="ECO:0000256" key="2">
    <source>
        <dbReference type="ARBA" id="ARBA00022485"/>
    </source>
</evidence>
<dbReference type="InterPro" id="IPR017900">
    <property type="entry name" value="4Fe4S_Fe_S_CS"/>
</dbReference>
<dbReference type="Pfam" id="PF00384">
    <property type="entry name" value="Molybdopterin"/>
    <property type="match status" value="1"/>
</dbReference>
<keyword evidence="14" id="KW-1185">Reference proteome</keyword>
<evidence type="ECO:0000256" key="6">
    <source>
        <dbReference type="ARBA" id="ARBA00023004"/>
    </source>
</evidence>
<dbReference type="Pfam" id="PF04879">
    <property type="entry name" value="Molybdop_Fe4S4"/>
    <property type="match status" value="1"/>
</dbReference>
<dbReference type="InterPro" id="IPR001041">
    <property type="entry name" value="2Fe-2S_ferredoxin-type"/>
</dbReference>
<dbReference type="NCBIfam" id="TIGR01591">
    <property type="entry name" value="Fdh-alpha"/>
    <property type="match status" value="1"/>
</dbReference>
<dbReference type="Gene3D" id="2.40.40.20">
    <property type="match status" value="1"/>
</dbReference>
<comment type="similarity">
    <text evidence="1">In the C-terminal section; belongs to the prokaryotic molybdopterin-containing oxidoreductase family.</text>
</comment>
<dbReference type="SUPFAM" id="SSF50692">
    <property type="entry name" value="ADC-like"/>
    <property type="match status" value="1"/>
</dbReference>
<dbReference type="Pfam" id="PF12838">
    <property type="entry name" value="Fer4_7"/>
    <property type="match status" value="1"/>
</dbReference>
<reference evidence="14" key="1">
    <citation type="journal article" date="2019" name="Int. J. Syst. Evol. Microbiol.">
        <title>The Global Catalogue of Microorganisms (GCM) 10K type strain sequencing project: providing services to taxonomists for standard genome sequencing and annotation.</title>
        <authorList>
            <consortium name="The Broad Institute Genomics Platform"/>
            <consortium name="The Broad Institute Genome Sequencing Center for Infectious Disease"/>
            <person name="Wu L."/>
            <person name="Ma J."/>
        </authorList>
    </citation>
    <scope>NUCLEOTIDE SEQUENCE [LARGE SCALE GENOMIC DNA]</scope>
    <source>
        <strain evidence="14">CGMCC 4.7277</strain>
    </source>
</reference>
<dbReference type="EMBL" id="JBHSMX010000013">
    <property type="protein sequence ID" value="MFC5521134.1"/>
    <property type="molecule type" value="Genomic_DNA"/>
</dbReference>
<dbReference type="Pfam" id="PF01568">
    <property type="entry name" value="Molydop_binding"/>
    <property type="match status" value="1"/>
</dbReference>
<dbReference type="InterPro" id="IPR009010">
    <property type="entry name" value="Asp_de-COase-like_dom_sf"/>
</dbReference>
<accession>A0ABW0Q9X6</accession>
<evidence type="ECO:0000256" key="1">
    <source>
        <dbReference type="ARBA" id="ARBA00007023"/>
    </source>
</evidence>
<keyword evidence="5 13" id="KW-0560">Oxidoreductase</keyword>
<dbReference type="PROSITE" id="PS51085">
    <property type="entry name" value="2FE2S_FER_2"/>
    <property type="match status" value="1"/>
</dbReference>
<evidence type="ECO:0000259" key="11">
    <source>
        <dbReference type="PROSITE" id="PS51379"/>
    </source>
</evidence>
<comment type="caution">
    <text evidence="13">The sequence shown here is derived from an EMBL/GenBank/DDBJ whole genome shotgun (WGS) entry which is preliminary data.</text>
</comment>
<dbReference type="PROSITE" id="PS51669">
    <property type="entry name" value="4FE4S_MOW_BIS_MGD"/>
    <property type="match status" value="1"/>
</dbReference>
<feature type="domain" description="2Fe-2S ferredoxin-type" evidence="10">
    <location>
        <begin position="13"/>
        <end position="91"/>
    </location>
</feature>
<dbReference type="CDD" id="cd00207">
    <property type="entry name" value="fer2"/>
    <property type="match status" value="1"/>
</dbReference>
<dbReference type="InterPro" id="IPR006478">
    <property type="entry name" value="Formate_DH_asu"/>
</dbReference>
<dbReference type="SMART" id="SM00926">
    <property type="entry name" value="Molybdop_Fe4S4"/>
    <property type="match status" value="1"/>
</dbReference>
<dbReference type="InterPro" id="IPR041925">
    <property type="entry name" value="CT_Formate-Dh_H"/>
</dbReference>
<dbReference type="PROSITE" id="PS51379">
    <property type="entry name" value="4FE4S_FER_2"/>
    <property type="match status" value="2"/>
</dbReference>
<dbReference type="EC" id="1.17.1.9" evidence="13"/>
<evidence type="ECO:0000256" key="9">
    <source>
        <dbReference type="SAM" id="MobiDB-lite"/>
    </source>
</evidence>
<dbReference type="Proteomes" id="UP001596084">
    <property type="component" value="Unassembled WGS sequence"/>
</dbReference>
<dbReference type="InterPro" id="IPR036010">
    <property type="entry name" value="2Fe-2S_ferredoxin-like_sf"/>
</dbReference>
<keyword evidence="7" id="KW-0411">Iron-sulfur</keyword>
<dbReference type="InterPro" id="IPR041924">
    <property type="entry name" value="Formate_Dh-H_N"/>
</dbReference>